<name>A0A8J6G2S0_MICOH</name>
<comment type="caution">
    <text evidence="2">The sequence shown here is derived from an EMBL/GenBank/DDBJ whole genome shotgun (WGS) entry which is preliminary data.</text>
</comment>
<feature type="region of interest" description="Disordered" evidence="1">
    <location>
        <begin position="1"/>
        <end position="32"/>
    </location>
</feature>
<dbReference type="AlphaFoldDB" id="A0A8J6G2S0"/>
<dbReference type="EMBL" id="JAATJU010025571">
    <property type="protein sequence ID" value="KAH0503416.1"/>
    <property type="molecule type" value="Genomic_DNA"/>
</dbReference>
<evidence type="ECO:0000313" key="2">
    <source>
        <dbReference type="EMBL" id="KAH0503416.1"/>
    </source>
</evidence>
<evidence type="ECO:0000256" key="1">
    <source>
        <dbReference type="SAM" id="MobiDB-lite"/>
    </source>
</evidence>
<accession>A0A8J6G2S0</accession>
<organism evidence="2 3">
    <name type="scientific">Microtus ochrogaster</name>
    <name type="common">Prairie vole</name>
    <dbReference type="NCBI Taxonomy" id="79684"/>
    <lineage>
        <taxon>Eukaryota</taxon>
        <taxon>Metazoa</taxon>
        <taxon>Chordata</taxon>
        <taxon>Craniata</taxon>
        <taxon>Vertebrata</taxon>
        <taxon>Euteleostomi</taxon>
        <taxon>Mammalia</taxon>
        <taxon>Eutheria</taxon>
        <taxon>Euarchontoglires</taxon>
        <taxon>Glires</taxon>
        <taxon>Rodentia</taxon>
        <taxon>Myomorpha</taxon>
        <taxon>Muroidea</taxon>
        <taxon>Cricetidae</taxon>
        <taxon>Arvicolinae</taxon>
        <taxon>Microtus</taxon>
    </lineage>
</organism>
<dbReference type="Proteomes" id="UP000710432">
    <property type="component" value="Unassembled WGS sequence"/>
</dbReference>
<gene>
    <name evidence="2" type="ORF">LTLLF_189400</name>
</gene>
<protein>
    <submittedName>
        <fullName evidence="2">PR domain zinc finger protein 4</fullName>
    </submittedName>
</protein>
<reference evidence="2" key="1">
    <citation type="submission" date="2020-03" db="EMBL/GenBank/DDBJ databases">
        <title>Studies in the Genomics of Life Span.</title>
        <authorList>
            <person name="Glass D."/>
        </authorList>
    </citation>
    <scope>NUCLEOTIDE SEQUENCE</scope>
    <source>
        <strain evidence="2">LTLLF</strain>
        <tissue evidence="2">Muscle</tissue>
    </source>
</reference>
<sequence length="216" mass="22948">MKSRALPSRCSPARASERPIRLSAIPEKQPGPGPACPALGWEHCHQPSETSGSPRRCSHQLDVIACDTCPGALQSDSRHLHCSRRMNGVNLSPVGMEQLSSFSVSSLPVAIPNLGPSLSSLPSALSLIIPVGLGVGDRGVMCGSPERNYTLPPQPYSHLQSSYFRTILPGILSYMADRPSPQYIHPSSINADGNTALSITNSPSALEPHQVNKNVG</sequence>
<evidence type="ECO:0000313" key="3">
    <source>
        <dbReference type="Proteomes" id="UP000710432"/>
    </source>
</evidence>
<proteinExistence type="predicted"/>